<reference evidence="5 6" key="1">
    <citation type="journal article" date="2015" name="Stand. Genomic Sci.">
        <title>Genomic Encyclopedia of Bacterial and Archaeal Type Strains, Phase III: the genomes of soil and plant-associated and newly described type strains.</title>
        <authorList>
            <person name="Whitman W.B."/>
            <person name="Woyke T."/>
            <person name="Klenk H.P."/>
            <person name="Zhou Y."/>
            <person name="Lilburn T.G."/>
            <person name="Beck B.J."/>
            <person name="De Vos P."/>
            <person name="Vandamme P."/>
            <person name="Eisen J.A."/>
            <person name="Garrity G."/>
            <person name="Hugenholtz P."/>
            <person name="Kyrpides N.C."/>
        </authorList>
    </citation>
    <scope>NUCLEOTIDE SEQUENCE [LARGE SCALE GENOMIC DNA]</scope>
    <source>
        <strain evidence="5 6">CGMCC 1.6855</strain>
    </source>
</reference>
<keyword evidence="2" id="KW-0680">Restriction system</keyword>
<gene>
    <name evidence="5" type="ORF">IQ31_01361</name>
</gene>
<evidence type="ECO:0000256" key="2">
    <source>
        <dbReference type="ARBA" id="ARBA00022747"/>
    </source>
</evidence>
<dbReference type="PANTHER" id="PTHR30408">
    <property type="entry name" value="TYPE-1 RESTRICTION ENZYME ECOKI SPECIFICITY PROTEIN"/>
    <property type="match status" value="1"/>
</dbReference>
<accession>A0A562MS36</accession>
<comment type="similarity">
    <text evidence="1">Belongs to the type-I restriction system S methylase family.</text>
</comment>
<evidence type="ECO:0000256" key="1">
    <source>
        <dbReference type="ARBA" id="ARBA00010923"/>
    </source>
</evidence>
<sequence length="377" mass="42549">MWEKVKLGELATFINGYAFKPSDWSSEGHEIIRIQNLTKSSSETNYYKGQLDNKYKITKGDILISWSATLGVYTWNKSDGWLNQHIFKVVFNKKEINKSFFIYLIQYVLDDLKSQVHGATMKHITKGNFDNTLVPLPPLPIQEKIATILDMADELRRKDKDLQTKYDELAQAIFIDMFGDPVRNEKGWEVIKIADLSNVSSGSTPSRSNDSFYVGNIPWVKTGEVRGTTILETDEKISEEALKSSSCRIYPKGSIIIAMYGQGKTRGQIGILGIDAATNQACAVISPSKKMNYAYLFELLKQNYEDLRSLGRGGNQPNLNAGLIKNYEIINPPLHLQEAFAKKIELINQLKAQTNAQKSEELFQSLLQKAFKGELVS</sequence>
<dbReference type="AlphaFoldDB" id="A0A562MS36"/>
<dbReference type="Gene3D" id="3.90.220.20">
    <property type="entry name" value="DNA methylase specificity domains"/>
    <property type="match status" value="2"/>
</dbReference>
<dbReference type="InterPro" id="IPR000055">
    <property type="entry name" value="Restrct_endonuc_typeI_TRD"/>
</dbReference>
<dbReference type="GO" id="GO:0009307">
    <property type="term" value="P:DNA restriction-modification system"/>
    <property type="evidence" value="ECO:0007669"/>
    <property type="project" value="UniProtKB-KW"/>
</dbReference>
<dbReference type="CDD" id="cd17254">
    <property type="entry name" value="RMtype1_S_FclI-TRD1-CR1_like"/>
    <property type="match status" value="1"/>
</dbReference>
<dbReference type="Pfam" id="PF01420">
    <property type="entry name" value="Methylase_S"/>
    <property type="match status" value="2"/>
</dbReference>
<protein>
    <submittedName>
        <fullName evidence="5">Type I restriction enzyme S subunit</fullName>
    </submittedName>
</protein>
<evidence type="ECO:0000256" key="3">
    <source>
        <dbReference type="ARBA" id="ARBA00023125"/>
    </source>
</evidence>
<evidence type="ECO:0000313" key="6">
    <source>
        <dbReference type="Proteomes" id="UP000315908"/>
    </source>
</evidence>
<evidence type="ECO:0000313" key="5">
    <source>
        <dbReference type="EMBL" id="TWI22679.1"/>
    </source>
</evidence>
<dbReference type="GO" id="GO:0003677">
    <property type="term" value="F:DNA binding"/>
    <property type="evidence" value="ECO:0007669"/>
    <property type="project" value="UniProtKB-KW"/>
</dbReference>
<proteinExistence type="inferred from homology"/>
<dbReference type="OrthoDB" id="714097at2"/>
<dbReference type="PANTHER" id="PTHR30408:SF12">
    <property type="entry name" value="TYPE I RESTRICTION ENZYME MJAVIII SPECIFICITY SUBUNIT"/>
    <property type="match status" value="1"/>
</dbReference>
<dbReference type="CDD" id="cd17287">
    <property type="entry name" value="RMtype1_S_EcoN10ORF171P_TRD2-CR2_like"/>
    <property type="match status" value="1"/>
</dbReference>
<comment type="caution">
    <text evidence="5">The sequence shown here is derived from an EMBL/GenBank/DDBJ whole genome shotgun (WGS) entry which is preliminary data.</text>
</comment>
<dbReference type="Proteomes" id="UP000315908">
    <property type="component" value="Unassembled WGS sequence"/>
</dbReference>
<organism evidence="5 6">
    <name type="scientific">Sphingobacterium siyangense</name>
    <dbReference type="NCBI Taxonomy" id="459529"/>
    <lineage>
        <taxon>Bacteria</taxon>
        <taxon>Pseudomonadati</taxon>
        <taxon>Bacteroidota</taxon>
        <taxon>Sphingobacteriia</taxon>
        <taxon>Sphingobacteriales</taxon>
        <taxon>Sphingobacteriaceae</taxon>
        <taxon>Sphingobacterium</taxon>
    </lineage>
</organism>
<dbReference type="SUPFAM" id="SSF116734">
    <property type="entry name" value="DNA methylase specificity domain"/>
    <property type="match status" value="2"/>
</dbReference>
<dbReference type="RefSeq" id="WP_145327512.1">
    <property type="nucleotide sequence ID" value="NZ_VLKR01000005.1"/>
</dbReference>
<dbReference type="InterPro" id="IPR044946">
    <property type="entry name" value="Restrct_endonuc_typeI_TRD_sf"/>
</dbReference>
<dbReference type="InterPro" id="IPR052021">
    <property type="entry name" value="Type-I_RS_S_subunit"/>
</dbReference>
<evidence type="ECO:0000259" key="4">
    <source>
        <dbReference type="Pfam" id="PF01420"/>
    </source>
</evidence>
<feature type="domain" description="Type I restriction modification DNA specificity" evidence="4">
    <location>
        <begin position="186"/>
        <end position="362"/>
    </location>
</feature>
<keyword evidence="3" id="KW-0238">DNA-binding</keyword>
<feature type="domain" description="Type I restriction modification DNA specificity" evidence="4">
    <location>
        <begin position="2"/>
        <end position="154"/>
    </location>
</feature>
<dbReference type="EMBL" id="VLKR01000005">
    <property type="protein sequence ID" value="TWI22679.1"/>
    <property type="molecule type" value="Genomic_DNA"/>
</dbReference>
<name>A0A562MS36_9SPHI</name>